<dbReference type="InterPro" id="IPR036470">
    <property type="entry name" value="Elicitin_sf"/>
</dbReference>
<comment type="subcellular location">
    <subcellularLocation>
        <location evidence="1">Secreted</location>
    </subcellularLocation>
</comment>
<dbReference type="AlphaFoldDB" id="A0AAV2Z5P4"/>
<dbReference type="GO" id="GO:0005576">
    <property type="term" value="C:extracellular region"/>
    <property type="evidence" value="ECO:0007669"/>
    <property type="project" value="UniProtKB-SubCell"/>
</dbReference>
<name>A0AAV2Z5P4_9STRA</name>
<feature type="non-terminal residue" evidence="7">
    <location>
        <position position="1"/>
    </location>
</feature>
<evidence type="ECO:0000313" key="8">
    <source>
        <dbReference type="Proteomes" id="UP001146120"/>
    </source>
</evidence>
<evidence type="ECO:0000256" key="4">
    <source>
        <dbReference type="ARBA" id="ARBA00022978"/>
    </source>
</evidence>
<evidence type="ECO:0000256" key="3">
    <source>
        <dbReference type="ARBA" id="ARBA00022525"/>
    </source>
</evidence>
<dbReference type="GO" id="GO:0052040">
    <property type="term" value="P:symbiont-mediated perturbation of host programmed cell death"/>
    <property type="evidence" value="ECO:0007669"/>
    <property type="project" value="UniProtKB-KW"/>
</dbReference>
<evidence type="ECO:0000256" key="1">
    <source>
        <dbReference type="ARBA" id="ARBA00004613"/>
    </source>
</evidence>
<dbReference type="Pfam" id="PF00964">
    <property type="entry name" value="Elicitin"/>
    <property type="match status" value="1"/>
</dbReference>
<keyword evidence="4" id="KW-0928">Hypersensitive response elicitation</keyword>
<keyword evidence="8" id="KW-1185">Reference proteome</keyword>
<feature type="chain" id="PRO_5043539555" evidence="6">
    <location>
        <begin position="25"/>
        <end position="413"/>
    </location>
</feature>
<gene>
    <name evidence="7" type="ORF">N0F65_006276</name>
</gene>
<comment type="caution">
    <text evidence="7">The sequence shown here is derived from an EMBL/GenBank/DDBJ whole genome shotgun (WGS) entry which is preliminary data.</text>
</comment>
<sequence>PIAMFQASTIALALVLSIIPHAWATEPEVCNTDLILNNVFDSIGDLCISESGVDINAPWDPTDEDIAAICANTHCRTIYHRISDLYPNDCLWKVTQKPLRLGLFGNLECMAGCGPTETPMSVEGVYGVFCVAGPACSGGNSTGACPLPRYPNLQYGAGCGIVASGVYGCKPYVDSSQTTLAESPKRDPSDQCVGNAGGDVPVSVLGLGTFCTSEPVCSGTQRGNCPNEASGLTQAARCDYVSPDGCQLSKLNTNLRQGLFGDLECMAGCGPDETPVSVEGVAGIFCVAGTPCSGDEATGACPLPRYPALPYGAGCGKVATGAYGCKPYTDSSQKTLAASPKRDPLFQCVGNPAGDIPVSVLGAGTYCTSDPVCAGDQFGNCPGAASGLMQPARCDYVRPGVYGCTVEPPTAQP</sequence>
<reference evidence="7" key="1">
    <citation type="submission" date="2022-11" db="EMBL/GenBank/DDBJ databases">
        <authorList>
            <person name="Morgan W.R."/>
            <person name="Tartar A."/>
        </authorList>
    </citation>
    <scope>NUCLEOTIDE SEQUENCE</scope>
    <source>
        <strain evidence="7">ARSEF 373</strain>
    </source>
</reference>
<evidence type="ECO:0000256" key="5">
    <source>
        <dbReference type="ARBA" id="ARBA00023157"/>
    </source>
</evidence>
<dbReference type="InterPro" id="IPR002200">
    <property type="entry name" value="Elicitin"/>
</dbReference>
<organism evidence="7 8">
    <name type="scientific">Lagenidium giganteum</name>
    <dbReference type="NCBI Taxonomy" id="4803"/>
    <lineage>
        <taxon>Eukaryota</taxon>
        <taxon>Sar</taxon>
        <taxon>Stramenopiles</taxon>
        <taxon>Oomycota</taxon>
        <taxon>Peronosporomycetes</taxon>
        <taxon>Pythiales</taxon>
        <taxon>Pythiaceae</taxon>
    </lineage>
</organism>
<evidence type="ECO:0000256" key="2">
    <source>
        <dbReference type="ARBA" id="ARBA00009544"/>
    </source>
</evidence>
<protein>
    <submittedName>
        <fullName evidence="7">Uncharacterized protein</fullName>
    </submittedName>
</protein>
<accession>A0AAV2Z5P4</accession>
<dbReference type="SUPFAM" id="SSF48647">
    <property type="entry name" value="Fungal elicitin"/>
    <property type="match status" value="1"/>
</dbReference>
<feature type="signal peptide" evidence="6">
    <location>
        <begin position="1"/>
        <end position="24"/>
    </location>
</feature>
<reference evidence="7" key="2">
    <citation type="journal article" date="2023" name="Microbiol Resour">
        <title>Decontamination and Annotation of the Draft Genome Sequence of the Oomycete Lagenidium giganteum ARSEF 373.</title>
        <authorList>
            <person name="Morgan W.R."/>
            <person name="Tartar A."/>
        </authorList>
    </citation>
    <scope>NUCLEOTIDE SEQUENCE</scope>
    <source>
        <strain evidence="7">ARSEF 373</strain>
    </source>
</reference>
<evidence type="ECO:0000313" key="7">
    <source>
        <dbReference type="EMBL" id="DBA01015.1"/>
    </source>
</evidence>
<evidence type="ECO:0000256" key="6">
    <source>
        <dbReference type="SAM" id="SignalP"/>
    </source>
</evidence>
<comment type="similarity">
    <text evidence="2">Belongs to the elicitin family.</text>
</comment>
<dbReference type="EMBL" id="DAKRPA010000055">
    <property type="protein sequence ID" value="DBA01015.1"/>
    <property type="molecule type" value="Genomic_DNA"/>
</dbReference>
<keyword evidence="6" id="KW-0732">Signal</keyword>
<dbReference type="Gene3D" id="1.10.239.10">
    <property type="entry name" value="Elicitin domain"/>
    <property type="match status" value="1"/>
</dbReference>
<keyword evidence="5" id="KW-1015">Disulfide bond</keyword>
<keyword evidence="3" id="KW-0964">Secreted</keyword>
<proteinExistence type="inferred from homology"/>
<dbReference type="Proteomes" id="UP001146120">
    <property type="component" value="Unassembled WGS sequence"/>
</dbReference>